<reference evidence="9 10" key="1">
    <citation type="journal article" date="2016" name="Nat. Commun.">
        <title>Thousands of microbial genomes shed light on interconnected biogeochemical processes in an aquifer system.</title>
        <authorList>
            <person name="Anantharaman K."/>
            <person name="Brown C.T."/>
            <person name="Hug L.A."/>
            <person name="Sharon I."/>
            <person name="Castelle C.J."/>
            <person name="Probst A.J."/>
            <person name="Thomas B.C."/>
            <person name="Singh A."/>
            <person name="Wilkins M.J."/>
            <person name="Karaoz U."/>
            <person name="Brodie E.L."/>
            <person name="Williams K.H."/>
            <person name="Hubbard S.S."/>
            <person name="Banfield J.F."/>
        </authorList>
    </citation>
    <scope>NUCLEOTIDE SEQUENCE [LARGE SCALE GENOMIC DNA]</scope>
</reference>
<dbReference type="PANTHER" id="PTHR30576">
    <property type="entry name" value="COLANIC BIOSYNTHESIS UDP-GLUCOSE LIPID CARRIER TRANSFERASE"/>
    <property type="match status" value="1"/>
</dbReference>
<evidence type="ECO:0000256" key="2">
    <source>
        <dbReference type="ARBA" id="ARBA00006464"/>
    </source>
</evidence>
<dbReference type="GO" id="GO:0016780">
    <property type="term" value="F:phosphotransferase activity, for other substituted phosphate groups"/>
    <property type="evidence" value="ECO:0007669"/>
    <property type="project" value="TreeGrafter"/>
</dbReference>
<dbReference type="AlphaFoldDB" id="A0A1F6PB70"/>
<evidence type="ECO:0000256" key="6">
    <source>
        <dbReference type="ARBA" id="ARBA00023136"/>
    </source>
</evidence>
<dbReference type="PANTHER" id="PTHR30576:SF0">
    <property type="entry name" value="UNDECAPRENYL-PHOSPHATE N-ACETYLGALACTOSAMINYL 1-PHOSPHATE TRANSFERASE-RELATED"/>
    <property type="match status" value="1"/>
</dbReference>
<feature type="transmembrane region" description="Helical" evidence="7">
    <location>
        <begin position="219"/>
        <end position="240"/>
    </location>
</feature>
<evidence type="ECO:0000256" key="4">
    <source>
        <dbReference type="ARBA" id="ARBA00022692"/>
    </source>
</evidence>
<feature type="domain" description="Bacterial sugar transferase" evidence="8">
    <location>
        <begin position="216"/>
        <end position="401"/>
    </location>
</feature>
<evidence type="ECO:0000313" key="9">
    <source>
        <dbReference type="EMBL" id="OGH93204.1"/>
    </source>
</evidence>
<keyword evidence="4 7" id="KW-0812">Transmembrane</keyword>
<dbReference type="Proteomes" id="UP000176634">
    <property type="component" value="Unassembled WGS sequence"/>
</dbReference>
<dbReference type="InterPro" id="IPR003362">
    <property type="entry name" value="Bact_transf"/>
</dbReference>
<keyword evidence="5 7" id="KW-1133">Transmembrane helix</keyword>
<dbReference type="NCBIfam" id="TIGR03025">
    <property type="entry name" value="EPS_sugtrans"/>
    <property type="match status" value="1"/>
</dbReference>
<feature type="transmembrane region" description="Helical" evidence="7">
    <location>
        <begin position="16"/>
        <end position="38"/>
    </location>
</feature>
<accession>A0A1F6PB70</accession>
<organism evidence="9 10">
    <name type="scientific">Candidatus Magasanikbacteria bacterium RIFOXYD1_FULL_40_23</name>
    <dbReference type="NCBI Taxonomy" id="1798705"/>
    <lineage>
        <taxon>Bacteria</taxon>
        <taxon>Candidatus Magasanikiibacteriota</taxon>
    </lineage>
</organism>
<comment type="subcellular location">
    <subcellularLocation>
        <location evidence="1">Membrane</location>
        <topology evidence="1">Multi-pass membrane protein</topology>
    </subcellularLocation>
</comment>
<dbReference type="GO" id="GO:0016020">
    <property type="term" value="C:membrane"/>
    <property type="evidence" value="ECO:0007669"/>
    <property type="project" value="UniProtKB-SubCell"/>
</dbReference>
<evidence type="ECO:0000256" key="7">
    <source>
        <dbReference type="SAM" id="Phobius"/>
    </source>
</evidence>
<evidence type="ECO:0000256" key="3">
    <source>
        <dbReference type="ARBA" id="ARBA00022679"/>
    </source>
</evidence>
<evidence type="ECO:0000256" key="5">
    <source>
        <dbReference type="ARBA" id="ARBA00022989"/>
    </source>
</evidence>
<protein>
    <recommendedName>
        <fullName evidence="8">Bacterial sugar transferase domain-containing protein</fullName>
    </recommendedName>
</protein>
<proteinExistence type="inferred from homology"/>
<comment type="similarity">
    <text evidence="2">Belongs to the bacterial sugar transferase family.</text>
</comment>
<keyword evidence="3" id="KW-0808">Transferase</keyword>
<feature type="transmembrane region" description="Helical" evidence="7">
    <location>
        <begin position="50"/>
        <end position="69"/>
    </location>
</feature>
<dbReference type="EMBL" id="MFRA01000001">
    <property type="protein sequence ID" value="OGH93204.1"/>
    <property type="molecule type" value="Genomic_DNA"/>
</dbReference>
<evidence type="ECO:0000313" key="10">
    <source>
        <dbReference type="Proteomes" id="UP000176634"/>
    </source>
</evidence>
<name>A0A1F6PB70_9BACT</name>
<gene>
    <name evidence="9" type="ORF">A2563_01195</name>
</gene>
<evidence type="ECO:0000256" key="1">
    <source>
        <dbReference type="ARBA" id="ARBA00004141"/>
    </source>
</evidence>
<comment type="caution">
    <text evidence="9">The sequence shown here is derived from an EMBL/GenBank/DDBJ whole genome shotgun (WGS) entry which is preliminary data.</text>
</comment>
<sequence length="406" mass="46286">MFIAGLYDVTKAKNSWVFYQKIITSALVWIVFGIIYFYINPKQSISPKTILLLTSLVGFGFISVWRFLYNRFIVLNLKYNTVFAGITPEVVELINHIKQEPQSGYCVAGIISGNDNLELASSLKGSGVVLGNTIAEINKQNKEGVNIIVLAPHMATNSNLLKELYQSLFHQISIISLSDFYESTMHRIPPFTFSEGWFVAHLQEQQKKIYDRLRILSDYLLAIIVGIFFIITFPLVALAIKLSSKGQVFFSQNRVGRGGMIFKVYKYRTMKSLSADGSAETNGPQFATTKDTRITSVGKVLRLTRIDEIPQFINILKGHMSFIGPRPERPEFVNQITEQMPFYSLRHLIKPGLTGWAQVQESYYGTIEENLRKLEYDLYYIKNRNFTLDISILLRTVNTIIRLAGR</sequence>
<evidence type="ECO:0000259" key="8">
    <source>
        <dbReference type="Pfam" id="PF02397"/>
    </source>
</evidence>
<keyword evidence="6 7" id="KW-0472">Membrane</keyword>
<dbReference type="Pfam" id="PF02397">
    <property type="entry name" value="Bac_transf"/>
    <property type="match status" value="1"/>
</dbReference>
<dbReference type="InterPro" id="IPR017475">
    <property type="entry name" value="EPS_sugar_tfrase"/>
</dbReference>
<dbReference type="STRING" id="1798705.A2563_01195"/>